<evidence type="ECO:0000256" key="6">
    <source>
        <dbReference type="ARBA" id="ARBA00022840"/>
    </source>
</evidence>
<dbReference type="InterPro" id="IPR004358">
    <property type="entry name" value="Sig_transdc_His_kin-like_C"/>
</dbReference>
<dbReference type="InterPro" id="IPR036890">
    <property type="entry name" value="HATPase_C_sf"/>
</dbReference>
<evidence type="ECO:0000313" key="9">
    <source>
        <dbReference type="EMBL" id="WPX08343.1"/>
    </source>
</evidence>
<keyword evidence="4" id="KW-0547">Nucleotide-binding</keyword>
<dbReference type="PROSITE" id="PS50109">
    <property type="entry name" value="HIS_KIN"/>
    <property type="match status" value="1"/>
</dbReference>
<evidence type="ECO:0000256" key="4">
    <source>
        <dbReference type="ARBA" id="ARBA00022741"/>
    </source>
</evidence>
<dbReference type="RefSeq" id="WP_235375255.1">
    <property type="nucleotide sequence ID" value="NZ_CP139957.1"/>
</dbReference>
<keyword evidence="6 9" id="KW-0067">ATP-binding</keyword>
<proteinExistence type="predicted"/>
<sequence>MGGFRLCILFYKRRWTWYKKDILEEDFEPFFTTKDVGKGTGLGLSISYDIIVNKHGGDIWAESEEGSGATFVFKLPIRSKLLENQL</sequence>
<protein>
    <recommendedName>
        <fullName evidence="2">histidine kinase</fullName>
        <ecNumber evidence="2">2.7.13.3</ecNumber>
    </recommendedName>
</protein>
<keyword evidence="7" id="KW-0902">Two-component regulatory system</keyword>
<keyword evidence="5" id="KW-0418">Kinase</keyword>
<evidence type="ECO:0000256" key="5">
    <source>
        <dbReference type="ARBA" id="ARBA00022777"/>
    </source>
</evidence>
<comment type="catalytic activity">
    <reaction evidence="1">
        <text>ATP + protein L-histidine = ADP + protein N-phospho-L-histidine.</text>
        <dbReference type="EC" id="2.7.13.3"/>
    </reaction>
</comment>
<name>A0ABZ0U0V3_9FIRM</name>
<dbReference type="EC" id="2.7.13.3" evidence="2"/>
<dbReference type="Pfam" id="PF02518">
    <property type="entry name" value="HATPase_c"/>
    <property type="match status" value="1"/>
</dbReference>
<evidence type="ECO:0000256" key="1">
    <source>
        <dbReference type="ARBA" id="ARBA00000085"/>
    </source>
</evidence>
<dbReference type="Proteomes" id="UP001322744">
    <property type="component" value="Chromosome"/>
</dbReference>
<organism evidence="9 10">
    <name type="scientific">Anaerocellum danielii</name>
    <dbReference type="NCBI Taxonomy" id="1387557"/>
    <lineage>
        <taxon>Bacteria</taxon>
        <taxon>Bacillati</taxon>
        <taxon>Bacillota</taxon>
        <taxon>Bacillota incertae sedis</taxon>
        <taxon>Caldicellulosiruptorales</taxon>
        <taxon>Caldicellulosiruptoraceae</taxon>
        <taxon>Anaerocellum</taxon>
    </lineage>
</organism>
<evidence type="ECO:0000256" key="2">
    <source>
        <dbReference type="ARBA" id="ARBA00012438"/>
    </source>
</evidence>
<dbReference type="PANTHER" id="PTHR43065">
    <property type="entry name" value="SENSOR HISTIDINE KINASE"/>
    <property type="match status" value="1"/>
</dbReference>
<keyword evidence="3" id="KW-0808">Transferase</keyword>
<reference evidence="9 10" key="1">
    <citation type="submission" date="2023-12" db="EMBL/GenBank/DDBJ databases">
        <authorList>
            <person name="Manesh M.J.H."/>
            <person name="Bing R.G."/>
            <person name="Willard D.J."/>
            <person name="Kelly R.M."/>
        </authorList>
    </citation>
    <scope>NUCLEOTIDE SEQUENCE [LARGE SCALE GENOMIC DNA]</scope>
    <source>
        <strain evidence="9 10">DSM 8977</strain>
    </source>
</reference>
<dbReference type="PANTHER" id="PTHR43065:SF46">
    <property type="entry name" value="C4-DICARBOXYLATE TRANSPORT SENSOR PROTEIN DCTB"/>
    <property type="match status" value="1"/>
</dbReference>
<gene>
    <name evidence="9" type="ORF">SOJ16_002219</name>
</gene>
<evidence type="ECO:0000256" key="3">
    <source>
        <dbReference type="ARBA" id="ARBA00022679"/>
    </source>
</evidence>
<evidence type="ECO:0000256" key="7">
    <source>
        <dbReference type="ARBA" id="ARBA00023012"/>
    </source>
</evidence>
<dbReference type="PRINTS" id="PR00344">
    <property type="entry name" value="BCTRLSENSOR"/>
</dbReference>
<keyword evidence="10" id="KW-1185">Reference proteome</keyword>
<evidence type="ECO:0000313" key="10">
    <source>
        <dbReference type="Proteomes" id="UP001322744"/>
    </source>
</evidence>
<dbReference type="GO" id="GO:0005524">
    <property type="term" value="F:ATP binding"/>
    <property type="evidence" value="ECO:0007669"/>
    <property type="project" value="UniProtKB-KW"/>
</dbReference>
<dbReference type="Gene3D" id="3.30.565.10">
    <property type="entry name" value="Histidine kinase-like ATPase, C-terminal domain"/>
    <property type="match status" value="1"/>
</dbReference>
<feature type="domain" description="Histidine kinase" evidence="8">
    <location>
        <begin position="20"/>
        <end position="79"/>
    </location>
</feature>
<dbReference type="EMBL" id="CP139957">
    <property type="protein sequence ID" value="WPX08343.1"/>
    <property type="molecule type" value="Genomic_DNA"/>
</dbReference>
<evidence type="ECO:0000259" key="8">
    <source>
        <dbReference type="PROSITE" id="PS50109"/>
    </source>
</evidence>
<dbReference type="SUPFAM" id="SSF55874">
    <property type="entry name" value="ATPase domain of HSP90 chaperone/DNA topoisomerase II/histidine kinase"/>
    <property type="match status" value="1"/>
</dbReference>
<accession>A0ABZ0U0V3</accession>
<dbReference type="InterPro" id="IPR003594">
    <property type="entry name" value="HATPase_dom"/>
</dbReference>
<dbReference type="InterPro" id="IPR005467">
    <property type="entry name" value="His_kinase_dom"/>
</dbReference>